<proteinExistence type="predicted"/>
<name>D1A804_THECD</name>
<dbReference type="OrthoDB" id="5167319at2"/>
<dbReference type="HOGENOM" id="CLU_025133_0_0_11"/>
<evidence type="ECO:0000259" key="1">
    <source>
        <dbReference type="SMART" id="SM00382"/>
    </source>
</evidence>
<dbReference type="InterPro" id="IPR041664">
    <property type="entry name" value="AAA_16"/>
</dbReference>
<protein>
    <submittedName>
        <fullName evidence="2">AAA ATPase</fullName>
    </submittedName>
</protein>
<keyword evidence="3" id="KW-1185">Reference proteome</keyword>
<feature type="domain" description="AAA+ ATPase" evidence="1">
    <location>
        <begin position="43"/>
        <end position="219"/>
    </location>
</feature>
<dbReference type="KEGG" id="tcu:Tcur_2984"/>
<accession>D1A804</accession>
<dbReference type="Pfam" id="PF13191">
    <property type="entry name" value="AAA_16"/>
    <property type="match status" value="1"/>
</dbReference>
<dbReference type="eggNOG" id="COG2909">
    <property type="taxonomic scope" value="Bacteria"/>
</dbReference>
<dbReference type="AlphaFoldDB" id="D1A804"/>
<dbReference type="STRING" id="471852.Tcur_2984"/>
<evidence type="ECO:0000313" key="2">
    <source>
        <dbReference type="EMBL" id="ACY98526.1"/>
    </source>
</evidence>
<dbReference type="InterPro" id="IPR027417">
    <property type="entry name" value="P-loop_NTPase"/>
</dbReference>
<dbReference type="SUPFAM" id="SSF52540">
    <property type="entry name" value="P-loop containing nucleoside triphosphate hydrolases"/>
    <property type="match status" value="1"/>
</dbReference>
<sequence>MAGERSGPATLADRLRQARRRRFVGRAEELELLRSALACDEPPFGVLFVHGPGGVGKSTLLTMLAEVAEEAGARPVRLDARTLEPTPPAFLAAVRALGGDREREGARTVLMVDTCELLAPLEEWLREEFLPSLPATTLVVLAGRHPPSPHWRADPGWRELLRVVALRNLPPRDGQALLSAAGVPRRLHRRVLAATHGHPLALSLVADVIAQHLARRRETAEPPLPLGDPHVVRVLLENFIDTVPSRLHRRALEVCAHARFTTEELLRAVLEDGDAHELFEWLCGLSFIETGVHGLFPHDVARDVLDTELRWRDPASYHDLHRRIRGHIVAQVQRSTGLEQQRRTADFVFLHRANPVVSRFWDWETFGLAHADELRPKDRDPLLAMTELHQGPEQAELLAFWMDRPAARILPIRTAGEEEPIGYAGMLALHEAGEPDIAADPGARAVWQYALRNGAPRPGEQVWVARFFMDREHYQRPSPSQNVVTTRHIQHLLSSKALAWDFIAGYEDADFWEPLLRHIDYHRVHEASYEVGGRRYGVFAHDFRRLGVEEWLDLMSDREIGAEAAPPTGPAPELVLSRPDFAEAVRAALRDLHRDDRLAGSPLLRSRVVRERGEPVPDTLRALLCEAAQALGADVRDDRPYRAIDRTYLRPAATQERAAEILGLPFSTYRRHLARGVERIVDWLWTRELQGP</sequence>
<reference evidence="2 3" key="1">
    <citation type="journal article" date="2011" name="Stand. Genomic Sci.">
        <title>Complete genome sequence of Thermomonospora curvata type strain (B9).</title>
        <authorList>
            <person name="Chertkov O."/>
            <person name="Sikorski J."/>
            <person name="Nolan M."/>
            <person name="Lapidus A."/>
            <person name="Lucas S."/>
            <person name="Del Rio T.G."/>
            <person name="Tice H."/>
            <person name="Cheng J.F."/>
            <person name="Goodwin L."/>
            <person name="Pitluck S."/>
            <person name="Liolios K."/>
            <person name="Ivanova N."/>
            <person name="Mavromatis K."/>
            <person name="Mikhailova N."/>
            <person name="Ovchinnikova G."/>
            <person name="Pati A."/>
            <person name="Chen A."/>
            <person name="Palaniappan K."/>
            <person name="Djao O.D."/>
            <person name="Land M."/>
            <person name="Hauser L."/>
            <person name="Chang Y.J."/>
            <person name="Jeffries C.D."/>
            <person name="Brettin T."/>
            <person name="Han C."/>
            <person name="Detter J.C."/>
            <person name="Rohde M."/>
            <person name="Goker M."/>
            <person name="Woyke T."/>
            <person name="Bristow J."/>
            <person name="Eisen J.A."/>
            <person name="Markowitz V."/>
            <person name="Hugenholtz P."/>
            <person name="Klenk H.P."/>
            <person name="Kyrpides N.C."/>
        </authorList>
    </citation>
    <scope>NUCLEOTIDE SEQUENCE [LARGE SCALE GENOMIC DNA]</scope>
    <source>
        <strain evidence="3">ATCC 19995 / DSM 43183 / JCM 3096 / KCTC 9072 / NBRC 15933 / NCIMB 10081 / Henssen B9</strain>
    </source>
</reference>
<dbReference type="Gene3D" id="3.40.50.300">
    <property type="entry name" value="P-loop containing nucleotide triphosphate hydrolases"/>
    <property type="match status" value="1"/>
</dbReference>
<dbReference type="Proteomes" id="UP000001918">
    <property type="component" value="Chromosome"/>
</dbReference>
<dbReference type="InterPro" id="IPR003593">
    <property type="entry name" value="AAA+_ATPase"/>
</dbReference>
<dbReference type="EMBL" id="CP001738">
    <property type="protein sequence ID" value="ACY98526.1"/>
    <property type="molecule type" value="Genomic_DNA"/>
</dbReference>
<organism evidence="2 3">
    <name type="scientific">Thermomonospora curvata (strain ATCC 19995 / DSM 43183 / JCM 3096 / KCTC 9072 / NBRC 15933 / NCIMB 10081 / Henssen B9)</name>
    <dbReference type="NCBI Taxonomy" id="471852"/>
    <lineage>
        <taxon>Bacteria</taxon>
        <taxon>Bacillati</taxon>
        <taxon>Actinomycetota</taxon>
        <taxon>Actinomycetes</taxon>
        <taxon>Streptosporangiales</taxon>
        <taxon>Thermomonosporaceae</taxon>
        <taxon>Thermomonospora</taxon>
    </lineage>
</organism>
<dbReference type="SMART" id="SM00382">
    <property type="entry name" value="AAA"/>
    <property type="match status" value="1"/>
</dbReference>
<gene>
    <name evidence="2" type="ordered locus">Tcur_2984</name>
</gene>
<evidence type="ECO:0000313" key="3">
    <source>
        <dbReference type="Proteomes" id="UP000001918"/>
    </source>
</evidence>
<dbReference type="RefSeq" id="WP_012853310.1">
    <property type="nucleotide sequence ID" value="NC_013510.1"/>
</dbReference>